<keyword evidence="2" id="KW-1185">Reference proteome</keyword>
<gene>
    <name evidence="1" type="ORF">C8263_07400</name>
</gene>
<proteinExistence type="predicted"/>
<evidence type="ECO:0000313" key="1">
    <source>
        <dbReference type="EMBL" id="PTA68608.1"/>
    </source>
</evidence>
<reference evidence="1 2" key="1">
    <citation type="submission" date="2018-03" db="EMBL/GenBank/DDBJ databases">
        <title>Draft genome of Deinococcus sp. OD32.</title>
        <authorList>
            <person name="Wang X.-P."/>
            <person name="Du Z.-J."/>
        </authorList>
    </citation>
    <scope>NUCLEOTIDE SEQUENCE [LARGE SCALE GENOMIC DNA]</scope>
    <source>
        <strain evidence="1 2">OD32</strain>
    </source>
</reference>
<accession>A0A2T3W9L7</accession>
<organism evidence="1 2">
    <name type="scientific">Deinococcus arcticus</name>
    <dbReference type="NCBI Taxonomy" id="2136176"/>
    <lineage>
        <taxon>Bacteria</taxon>
        <taxon>Thermotogati</taxon>
        <taxon>Deinococcota</taxon>
        <taxon>Deinococci</taxon>
        <taxon>Deinococcales</taxon>
        <taxon>Deinococcaceae</taxon>
        <taxon>Deinococcus</taxon>
    </lineage>
</organism>
<sequence length="44" mass="5024">MLNHIEAVWRRLKGFLLPRRCYDSVAQLRDALCVALTALGARLI</sequence>
<comment type="caution">
    <text evidence="1">The sequence shown here is derived from an EMBL/GenBank/DDBJ whole genome shotgun (WGS) entry which is preliminary data.</text>
</comment>
<evidence type="ECO:0000313" key="2">
    <source>
        <dbReference type="Proteomes" id="UP000240317"/>
    </source>
</evidence>
<dbReference type="Proteomes" id="UP000240317">
    <property type="component" value="Unassembled WGS sequence"/>
</dbReference>
<dbReference type="AlphaFoldDB" id="A0A2T3W9L7"/>
<protein>
    <submittedName>
        <fullName evidence="1">Uncharacterized protein</fullName>
    </submittedName>
</protein>
<name>A0A2T3W9L7_9DEIO</name>
<dbReference type="OrthoDB" id="8889438at2"/>
<dbReference type="EMBL" id="PYSV01000005">
    <property type="protein sequence ID" value="PTA68608.1"/>
    <property type="molecule type" value="Genomic_DNA"/>
</dbReference>